<dbReference type="RefSeq" id="WP_230338417.1">
    <property type="nucleotide sequence ID" value="NZ_CP069798.1"/>
</dbReference>
<sequence>MKSTYFLTLPCTLLLAACMPSGISIGIGGGGSNFGIGTSLNFPLGQNVNNSGLNISEEQIITFFDAHFKAQRSPAKGGYYRELLAKRPGKLYLVQDFYEDSRRKRTDPMLLQQSQLMDFYAYPADGSHSVYYNNGNLATQTQYQNGKAVRSESWPEH</sequence>
<dbReference type="KEGG" id="ptes:JQU52_10390"/>
<reference evidence="1" key="1">
    <citation type="submission" date="2021-02" db="EMBL/GenBank/DDBJ databases">
        <title>Neisseriaceae sp. 26B isolated from the cloaca of a Common Toad-headed Turtle (Mesoclemmys nasuta).</title>
        <authorList>
            <person name="Spergser J."/>
            <person name="Busse H.-J."/>
        </authorList>
    </citation>
    <scope>NUCLEOTIDE SEQUENCE</scope>
    <source>
        <strain evidence="1">26B</strain>
    </source>
</reference>
<dbReference type="Proteomes" id="UP000653156">
    <property type="component" value="Chromosome"/>
</dbReference>
<gene>
    <name evidence="1" type="ORF">JQU52_10390</name>
</gene>
<keyword evidence="2" id="KW-1185">Reference proteome</keyword>
<accession>A0A892ZH21</accession>
<organism evidence="1 2">
    <name type="scientific">Paralysiella testudinis</name>
    <dbReference type="NCBI Taxonomy" id="2809020"/>
    <lineage>
        <taxon>Bacteria</taxon>
        <taxon>Pseudomonadati</taxon>
        <taxon>Pseudomonadota</taxon>
        <taxon>Betaproteobacteria</taxon>
        <taxon>Neisseriales</taxon>
        <taxon>Neisseriaceae</taxon>
        <taxon>Paralysiella</taxon>
    </lineage>
</organism>
<dbReference type="PROSITE" id="PS51257">
    <property type="entry name" value="PROKAR_LIPOPROTEIN"/>
    <property type="match status" value="1"/>
</dbReference>
<proteinExistence type="predicted"/>
<evidence type="ECO:0000313" key="2">
    <source>
        <dbReference type="Proteomes" id="UP000653156"/>
    </source>
</evidence>
<dbReference type="EMBL" id="CP069798">
    <property type="protein sequence ID" value="QRQ81127.1"/>
    <property type="molecule type" value="Genomic_DNA"/>
</dbReference>
<dbReference type="AlphaFoldDB" id="A0A892ZH21"/>
<name>A0A892ZH21_9NEIS</name>
<protein>
    <submittedName>
        <fullName evidence="1">NemA protein</fullName>
    </submittedName>
</protein>
<evidence type="ECO:0000313" key="1">
    <source>
        <dbReference type="EMBL" id="QRQ81127.1"/>
    </source>
</evidence>